<accession>A0A0C5C2U9</accession>
<proteinExistence type="predicted"/>
<protein>
    <submittedName>
        <fullName evidence="2">Uncharacterized protein</fullName>
    </submittedName>
</protein>
<reference evidence="2" key="3">
    <citation type="submission" date="2016-01" db="EMBL/GenBank/DDBJ databases">
        <authorList>
            <person name="Oliw E.H."/>
        </authorList>
    </citation>
    <scope>NUCLEOTIDE SEQUENCE [LARGE SCALE GENOMIC DNA]</scope>
    <source>
        <strain evidence="2">GED7749B</strain>
    </source>
</reference>
<sequence>MTPFLFGFFVQYYNMQAKRKRLACKKSFFLPVNGTKISICIRGHAEIGIFRGCRL</sequence>
<name>A0A0C5C2U9_HEYCO</name>
<evidence type="ECO:0000313" key="1">
    <source>
        <dbReference type="EMBL" id="AJO22583.1"/>
    </source>
</evidence>
<dbReference type="AlphaFoldDB" id="A0A0C5C2U9"/>
<evidence type="ECO:0000313" key="3">
    <source>
        <dbReference type="Proteomes" id="UP000032024"/>
    </source>
</evidence>
<dbReference type="Proteomes" id="UP000070376">
    <property type="component" value="Unassembled WGS sequence"/>
</dbReference>
<dbReference type="STRING" id="1398.AB434_3488"/>
<dbReference type="EMBL" id="LRPN01000033">
    <property type="protein sequence ID" value="KWZ84085.1"/>
    <property type="molecule type" value="Genomic_DNA"/>
</dbReference>
<reference evidence="1" key="1">
    <citation type="submission" date="2015-01" db="EMBL/GenBank/DDBJ databases">
        <title>Comparative genome analysis of Bacillus coagulans HM-08, Clostridium butyricum HM-68, Bacillus subtilis HM-66 and Bacillus licheniformis BL-09.</title>
        <authorList>
            <person name="Zhang H."/>
        </authorList>
    </citation>
    <scope>NUCLEOTIDE SEQUENCE [LARGE SCALE GENOMIC DNA]</scope>
    <source>
        <strain evidence="1">HM-08</strain>
    </source>
</reference>
<dbReference type="Proteomes" id="UP000032024">
    <property type="component" value="Chromosome"/>
</dbReference>
<dbReference type="PATRIC" id="fig|1398.18.peg.1797"/>
<evidence type="ECO:0000313" key="2">
    <source>
        <dbReference type="EMBL" id="KWZ84085.1"/>
    </source>
</evidence>
<dbReference type="EMBL" id="CP010525">
    <property type="protein sequence ID" value="AJO22583.1"/>
    <property type="molecule type" value="Genomic_DNA"/>
</dbReference>
<organism evidence="2 4">
    <name type="scientific">Heyndrickxia coagulans</name>
    <name type="common">Weizmannia coagulans</name>
    <dbReference type="NCBI Taxonomy" id="1398"/>
    <lineage>
        <taxon>Bacteria</taxon>
        <taxon>Bacillati</taxon>
        <taxon>Bacillota</taxon>
        <taxon>Bacilli</taxon>
        <taxon>Bacillales</taxon>
        <taxon>Bacillaceae</taxon>
        <taxon>Heyndrickxia</taxon>
    </lineage>
</organism>
<keyword evidence="3" id="KW-1185">Reference proteome</keyword>
<reference evidence="3" key="2">
    <citation type="submission" date="2015-01" db="EMBL/GenBank/DDBJ databases">
        <title>Comparative genome analysis of Bacillus coagulans HM-08, Clostridium butyricum HM-68, Bacillus subtilis HM-66 and Bacillus paralicheniformis BL-09.</title>
        <authorList>
            <person name="Zhang H."/>
        </authorList>
    </citation>
    <scope>NUCLEOTIDE SEQUENCE [LARGE SCALE GENOMIC DNA]</scope>
    <source>
        <strain evidence="3">HM-08</strain>
    </source>
</reference>
<evidence type="ECO:0000313" key="4">
    <source>
        <dbReference type="Proteomes" id="UP000070376"/>
    </source>
</evidence>
<reference evidence="4" key="4">
    <citation type="submission" date="2016-01" db="EMBL/GenBank/DDBJ databases">
        <authorList>
            <person name="Mitreva M."/>
            <person name="Pepin K.H."/>
            <person name="Mihindukulasuriya K.A."/>
            <person name="Fulton R."/>
            <person name="Fronick C."/>
            <person name="O'Laughlin M."/>
            <person name="Miner T."/>
            <person name="Herter B."/>
            <person name="Rosa B.A."/>
            <person name="Cordes M."/>
            <person name="Tomlinson C."/>
            <person name="Wollam A."/>
            <person name="Palsikar V.B."/>
            <person name="Mardis E.R."/>
            <person name="Wilson R.K."/>
        </authorList>
    </citation>
    <scope>NUCLEOTIDE SEQUENCE [LARGE SCALE GENOMIC DNA]</scope>
    <source>
        <strain evidence="4">GED7749B</strain>
    </source>
</reference>
<gene>
    <name evidence="2" type="ORF">HMPREF3213_01144</name>
    <name evidence="1" type="ORF">SB48_HM08orf02828</name>
</gene>